<feature type="signal peptide" evidence="3">
    <location>
        <begin position="1"/>
        <end position="19"/>
    </location>
</feature>
<dbReference type="RefSeq" id="WP_110465514.1">
    <property type="nucleotide sequence ID" value="NZ_JAMOFZ010000010.1"/>
</dbReference>
<keyword evidence="2" id="KW-0472">Membrane</keyword>
<sequence length="245" mass="24912">MKTVSAFTMLALAAGGVAAQNGGSGEMGRVLSVTPVVQQVAVPQQYCGTQQVVTQAPRTGAGAVMGAVAGGVLGNAIGHGGGRAAATALGLVGGAVLGNNIEGPGATQVQNVQNCSTQTSYENRTVGYDVAYEYAGRRYNTRMASDPGQWVPVQVGAVQGNGYDGNGGASYGTQQPAYQNPAPAYTEPGVVVPSYYSTPTTVIASPPVVYAPSYYAAPTYAPAYVAPIGMSLNLGYSRGYGRGWR</sequence>
<evidence type="ECO:0000259" key="4">
    <source>
        <dbReference type="Pfam" id="PF05433"/>
    </source>
</evidence>
<keyword evidence="3" id="KW-0732">Signal</keyword>
<reference evidence="5 6" key="1">
    <citation type="submission" date="2018-06" db="EMBL/GenBank/DDBJ databases">
        <title>Genomic Encyclopedia of Type Strains, Phase III (KMG-III): the genomes of soil and plant-associated and newly described type strains.</title>
        <authorList>
            <person name="Whitman W."/>
        </authorList>
    </citation>
    <scope>NUCLEOTIDE SEQUENCE [LARGE SCALE GENOMIC DNA]</scope>
    <source>
        <strain evidence="5 6">CECT 7646</strain>
    </source>
</reference>
<accession>A0A318STM8</accession>
<dbReference type="PANTHER" id="PTHR35603">
    <property type="match status" value="1"/>
</dbReference>
<dbReference type="Pfam" id="PF05433">
    <property type="entry name" value="Rick_17kDa_Anti"/>
    <property type="match status" value="1"/>
</dbReference>
<dbReference type="PANTHER" id="PTHR35603:SF2">
    <property type="entry name" value="OUTER MEMBRANE LIPOPROTEIN"/>
    <property type="match status" value="1"/>
</dbReference>
<evidence type="ECO:0000256" key="2">
    <source>
        <dbReference type="ARBA" id="ARBA00023136"/>
    </source>
</evidence>
<name>A0A318STM8_9BURK</name>
<proteinExistence type="predicted"/>
<organism evidence="5 6">
    <name type="scientific">Xylophilus ampelinus</name>
    <dbReference type="NCBI Taxonomy" id="54067"/>
    <lineage>
        <taxon>Bacteria</taxon>
        <taxon>Pseudomonadati</taxon>
        <taxon>Pseudomonadota</taxon>
        <taxon>Betaproteobacteria</taxon>
        <taxon>Burkholderiales</taxon>
        <taxon>Xylophilus</taxon>
    </lineage>
</organism>
<feature type="chain" id="PRO_5016317050" evidence="3">
    <location>
        <begin position="20"/>
        <end position="245"/>
    </location>
</feature>
<evidence type="ECO:0000256" key="1">
    <source>
        <dbReference type="ARBA" id="ARBA00004370"/>
    </source>
</evidence>
<dbReference type="InterPro" id="IPR008816">
    <property type="entry name" value="Gly_zipper_2TM_dom"/>
</dbReference>
<comment type="subcellular location">
    <subcellularLocation>
        <location evidence="1">Membrane</location>
    </subcellularLocation>
</comment>
<dbReference type="InterPro" id="IPR051407">
    <property type="entry name" value="Bact_OM_lipoprot/Surf_antigen"/>
</dbReference>
<comment type="caution">
    <text evidence="5">The sequence shown here is derived from an EMBL/GenBank/DDBJ whole genome shotgun (WGS) entry which is preliminary data.</text>
</comment>
<dbReference type="EMBL" id="QJTC01000010">
    <property type="protein sequence ID" value="PYE78006.1"/>
    <property type="molecule type" value="Genomic_DNA"/>
</dbReference>
<dbReference type="GO" id="GO:0019867">
    <property type="term" value="C:outer membrane"/>
    <property type="evidence" value="ECO:0007669"/>
    <property type="project" value="InterPro"/>
</dbReference>
<dbReference type="OrthoDB" id="8909257at2"/>
<feature type="domain" description="Glycine zipper 2TM" evidence="4">
    <location>
        <begin position="61"/>
        <end position="102"/>
    </location>
</feature>
<protein>
    <submittedName>
        <fullName evidence="5">Uncharacterized protein YcfJ</fullName>
    </submittedName>
</protein>
<dbReference type="Proteomes" id="UP000247540">
    <property type="component" value="Unassembled WGS sequence"/>
</dbReference>
<evidence type="ECO:0000256" key="3">
    <source>
        <dbReference type="SAM" id="SignalP"/>
    </source>
</evidence>
<evidence type="ECO:0000313" key="6">
    <source>
        <dbReference type="Proteomes" id="UP000247540"/>
    </source>
</evidence>
<keyword evidence="6" id="KW-1185">Reference proteome</keyword>
<gene>
    <name evidence="5" type="ORF">DFQ15_11033</name>
</gene>
<dbReference type="AlphaFoldDB" id="A0A318STM8"/>
<evidence type="ECO:0000313" key="5">
    <source>
        <dbReference type="EMBL" id="PYE78006.1"/>
    </source>
</evidence>